<feature type="transmembrane region" description="Helical" evidence="1">
    <location>
        <begin position="6"/>
        <end position="25"/>
    </location>
</feature>
<sequence>MDVFALFLFWLLPGMIGTVLLNWLFNHIDKNKIKQITISDALSIAGMTILGTAFGWLTIVVFVAMSYDELKLGKIVLWKKKKKKKESRVDKISDADILEDLFKRAVEKPSLKQQLIDKLNFEKPIKGLEELK</sequence>
<accession>A0A0F9IPX2</accession>
<keyword evidence="1" id="KW-0812">Transmembrane</keyword>
<keyword evidence="1" id="KW-1133">Transmembrane helix</keyword>
<reference evidence="2" key="1">
    <citation type="journal article" date="2015" name="Nature">
        <title>Complex archaea that bridge the gap between prokaryotes and eukaryotes.</title>
        <authorList>
            <person name="Spang A."/>
            <person name="Saw J.H."/>
            <person name="Jorgensen S.L."/>
            <person name="Zaremba-Niedzwiedzka K."/>
            <person name="Martijn J."/>
            <person name="Lind A.E."/>
            <person name="van Eijk R."/>
            <person name="Schleper C."/>
            <person name="Guy L."/>
            <person name="Ettema T.J."/>
        </authorList>
    </citation>
    <scope>NUCLEOTIDE SEQUENCE</scope>
</reference>
<gene>
    <name evidence="2" type="ORF">LCGC14_1552140</name>
</gene>
<evidence type="ECO:0000256" key="1">
    <source>
        <dbReference type="SAM" id="Phobius"/>
    </source>
</evidence>
<organism evidence="2">
    <name type="scientific">marine sediment metagenome</name>
    <dbReference type="NCBI Taxonomy" id="412755"/>
    <lineage>
        <taxon>unclassified sequences</taxon>
        <taxon>metagenomes</taxon>
        <taxon>ecological metagenomes</taxon>
    </lineage>
</organism>
<protein>
    <submittedName>
        <fullName evidence="2">Uncharacterized protein</fullName>
    </submittedName>
</protein>
<evidence type="ECO:0000313" key="2">
    <source>
        <dbReference type="EMBL" id="KKM55941.1"/>
    </source>
</evidence>
<dbReference type="EMBL" id="LAZR01011876">
    <property type="protein sequence ID" value="KKM55941.1"/>
    <property type="molecule type" value="Genomic_DNA"/>
</dbReference>
<name>A0A0F9IPX2_9ZZZZ</name>
<feature type="transmembrane region" description="Helical" evidence="1">
    <location>
        <begin position="45"/>
        <end position="67"/>
    </location>
</feature>
<dbReference type="AlphaFoldDB" id="A0A0F9IPX2"/>
<proteinExistence type="predicted"/>
<comment type="caution">
    <text evidence="2">The sequence shown here is derived from an EMBL/GenBank/DDBJ whole genome shotgun (WGS) entry which is preliminary data.</text>
</comment>
<keyword evidence="1" id="KW-0472">Membrane</keyword>